<protein>
    <submittedName>
        <fullName evidence="1">Uncharacterized protein</fullName>
    </submittedName>
</protein>
<name>A0A8S5NVS5_9CAUD</name>
<sequence length="33" mass="4134">MFYSFSLFHIKYLLVFIRIPPLRMNCNRKSNQR</sequence>
<proteinExistence type="predicted"/>
<organism evidence="1">
    <name type="scientific">Myoviridae sp. ct1CM14</name>
    <dbReference type="NCBI Taxonomy" id="2825018"/>
    <lineage>
        <taxon>Viruses</taxon>
        <taxon>Duplodnaviria</taxon>
        <taxon>Heunggongvirae</taxon>
        <taxon>Uroviricota</taxon>
        <taxon>Caudoviricetes</taxon>
    </lineage>
</organism>
<evidence type="ECO:0000313" key="1">
    <source>
        <dbReference type="EMBL" id="DAD98115.1"/>
    </source>
</evidence>
<accession>A0A8S5NVS5</accession>
<reference evidence="1" key="1">
    <citation type="journal article" date="2021" name="Proc. Natl. Acad. Sci. U.S.A.">
        <title>A Catalog of Tens of Thousands of Viruses from Human Metagenomes Reveals Hidden Associations with Chronic Diseases.</title>
        <authorList>
            <person name="Tisza M.J."/>
            <person name="Buck C.B."/>
        </authorList>
    </citation>
    <scope>NUCLEOTIDE SEQUENCE</scope>
    <source>
        <strain evidence="1">Ct1CM14</strain>
    </source>
</reference>
<dbReference type="EMBL" id="BK015253">
    <property type="protein sequence ID" value="DAD98115.1"/>
    <property type="molecule type" value="Genomic_DNA"/>
</dbReference>